<accession>A0A9Q2S3I9</accession>
<evidence type="ECO:0000313" key="5">
    <source>
        <dbReference type="EMBL" id="MBM2419040.1"/>
    </source>
</evidence>
<dbReference type="CDD" id="cd02440">
    <property type="entry name" value="AdoMet_MTases"/>
    <property type="match status" value="1"/>
</dbReference>
<name>A0A9Q2S3I9_9RHOB</name>
<dbReference type="PANTHER" id="PTHR43861:SF1">
    <property type="entry name" value="TRANS-ACONITATE 2-METHYLTRANSFERASE"/>
    <property type="match status" value="1"/>
</dbReference>
<dbReference type="RefSeq" id="WP_085627711.1">
    <property type="nucleotide sequence ID" value="NZ_JAFBWU010000014.1"/>
</dbReference>
<dbReference type="PANTHER" id="PTHR43861">
    <property type="entry name" value="TRANS-ACONITATE 2-METHYLTRANSFERASE-RELATED"/>
    <property type="match status" value="1"/>
</dbReference>
<reference evidence="4 7" key="1">
    <citation type="submission" date="2021-01" db="EMBL/GenBank/DDBJ databases">
        <title>Diatom-associated Roseobacters Show Island Model of Population Structure.</title>
        <authorList>
            <person name="Qu L."/>
            <person name="Feng X."/>
            <person name="Chen Y."/>
            <person name="Li L."/>
            <person name="Wang X."/>
            <person name="Hu Z."/>
            <person name="Wang H."/>
            <person name="Luo H."/>
        </authorList>
    </citation>
    <scope>NUCLEOTIDE SEQUENCE</scope>
    <source>
        <strain evidence="5 7">CC28-63</strain>
        <strain evidence="4">CC28-69</strain>
    </source>
</reference>
<dbReference type="EMBL" id="JAFBXE010000014">
    <property type="protein sequence ID" value="MBM2414369.1"/>
    <property type="molecule type" value="Genomic_DNA"/>
</dbReference>
<keyword evidence="1 4" id="KW-0489">Methyltransferase</keyword>
<evidence type="ECO:0000313" key="6">
    <source>
        <dbReference type="Proteomes" id="UP000755667"/>
    </source>
</evidence>
<protein>
    <submittedName>
        <fullName evidence="4">Class I SAM-dependent methyltransferase</fullName>
    </submittedName>
</protein>
<evidence type="ECO:0000256" key="2">
    <source>
        <dbReference type="ARBA" id="ARBA00022679"/>
    </source>
</evidence>
<dbReference type="GeneID" id="62639448"/>
<dbReference type="Pfam" id="PF13649">
    <property type="entry name" value="Methyltransf_25"/>
    <property type="match status" value="1"/>
</dbReference>
<dbReference type="SUPFAM" id="SSF53335">
    <property type="entry name" value="S-adenosyl-L-methionine-dependent methyltransferases"/>
    <property type="match status" value="1"/>
</dbReference>
<dbReference type="AlphaFoldDB" id="A0A9Q2S3I9"/>
<dbReference type="InterPro" id="IPR041698">
    <property type="entry name" value="Methyltransf_25"/>
</dbReference>
<comment type="caution">
    <text evidence="4">The sequence shown here is derived from an EMBL/GenBank/DDBJ whole genome shotgun (WGS) entry which is preliminary data.</text>
</comment>
<dbReference type="Proteomes" id="UP000809440">
    <property type="component" value="Unassembled WGS sequence"/>
</dbReference>
<proteinExistence type="predicted"/>
<dbReference type="OrthoDB" id="5642573at2"/>
<feature type="domain" description="Methyltransferase" evidence="3">
    <location>
        <begin position="43"/>
        <end position="134"/>
    </location>
</feature>
<dbReference type="GO" id="GO:0032259">
    <property type="term" value="P:methylation"/>
    <property type="evidence" value="ECO:0007669"/>
    <property type="project" value="UniProtKB-KW"/>
</dbReference>
<keyword evidence="7" id="KW-1185">Reference proteome</keyword>
<dbReference type="EMBL" id="JAFBXF010000014">
    <property type="protein sequence ID" value="MBM2419040.1"/>
    <property type="molecule type" value="Genomic_DNA"/>
</dbReference>
<dbReference type="InterPro" id="IPR029063">
    <property type="entry name" value="SAM-dependent_MTases_sf"/>
</dbReference>
<keyword evidence="2" id="KW-0808">Transferase</keyword>
<evidence type="ECO:0000313" key="7">
    <source>
        <dbReference type="Proteomes" id="UP000809440"/>
    </source>
</evidence>
<dbReference type="Gene3D" id="3.40.50.150">
    <property type="entry name" value="Vaccinia Virus protein VP39"/>
    <property type="match status" value="1"/>
</dbReference>
<evidence type="ECO:0000256" key="1">
    <source>
        <dbReference type="ARBA" id="ARBA00022603"/>
    </source>
</evidence>
<sequence length="210" mass="22712">MYKSAKFWDRAADKYAASPIRNQDAYEATLDKMRLLLSPDDTVLELGCGTGTTALALAASVQHIIATDVSNAMLDKGREKAQAAGTTNVDFRQSDAADAPAGPFDAVLALNLLHLIEDMDGALAEIAKRTKPGGVFVSKTFCMPEHRNMIWWFIQLGLPIMQAIGKAPYFAKLATSDLDAAITKSGFNIVETINAPGKDPRRTVIARRAD</sequence>
<evidence type="ECO:0000259" key="3">
    <source>
        <dbReference type="Pfam" id="PF13649"/>
    </source>
</evidence>
<dbReference type="GO" id="GO:0008168">
    <property type="term" value="F:methyltransferase activity"/>
    <property type="evidence" value="ECO:0007669"/>
    <property type="project" value="UniProtKB-KW"/>
</dbReference>
<dbReference type="Proteomes" id="UP000755667">
    <property type="component" value="Unassembled WGS sequence"/>
</dbReference>
<gene>
    <name evidence="4" type="ORF">JQX41_18780</name>
    <name evidence="5" type="ORF">JQX48_18800</name>
</gene>
<organism evidence="4 6">
    <name type="scientific">Marivita cryptomonadis</name>
    <dbReference type="NCBI Taxonomy" id="505252"/>
    <lineage>
        <taxon>Bacteria</taxon>
        <taxon>Pseudomonadati</taxon>
        <taxon>Pseudomonadota</taxon>
        <taxon>Alphaproteobacteria</taxon>
        <taxon>Rhodobacterales</taxon>
        <taxon>Roseobacteraceae</taxon>
        <taxon>Marivita</taxon>
    </lineage>
</organism>
<evidence type="ECO:0000313" key="4">
    <source>
        <dbReference type="EMBL" id="MBM2414369.1"/>
    </source>
</evidence>